<reference evidence="1" key="1">
    <citation type="submission" date="2019-04" db="EMBL/GenBank/DDBJ databases">
        <title>Genomic and proteomic characterization of cyanophage S-SCSM1 provides new insights into understanding the viral gene diversity and phage-host interactions.</title>
        <authorList>
            <person name="Wang Q."/>
            <person name="Xu Y."/>
            <person name="Jiao N."/>
            <person name="Zhang R."/>
        </authorList>
    </citation>
    <scope>NUCLEOTIDE SEQUENCE [LARGE SCALE GENOMIC DNA]</scope>
</reference>
<dbReference type="EMBL" id="MK867354">
    <property type="protein sequence ID" value="QFG06263.1"/>
    <property type="molecule type" value="Genomic_DNA"/>
</dbReference>
<dbReference type="Proteomes" id="UP000515683">
    <property type="component" value="Segment"/>
</dbReference>
<evidence type="ECO:0000313" key="2">
    <source>
        <dbReference type="Proteomes" id="UP000515683"/>
    </source>
</evidence>
<name>A0A6M2ZHM5_9CAUD</name>
<organism evidence="1 2">
    <name type="scientific">Synechococcus phage S-SCSM1</name>
    <dbReference type="NCBI Taxonomy" id="2588487"/>
    <lineage>
        <taxon>Viruses</taxon>
        <taxon>Duplodnaviria</taxon>
        <taxon>Heunggongvirae</taxon>
        <taxon>Uroviricota</taxon>
        <taxon>Caudoviricetes</taxon>
        <taxon>Pantevenvirales</taxon>
        <taxon>Kyanoviridae</taxon>
        <taxon>Zhoulongquanvirus</taxon>
        <taxon>Zhoulongquanvirus esscess</taxon>
    </lineage>
</organism>
<gene>
    <name evidence="1" type="ORF">SSCSM1_7</name>
</gene>
<protein>
    <submittedName>
        <fullName evidence="1">Uncharacterized protein</fullName>
    </submittedName>
</protein>
<evidence type="ECO:0000313" key="1">
    <source>
        <dbReference type="EMBL" id="QFG06263.1"/>
    </source>
</evidence>
<keyword evidence="2" id="KW-1185">Reference proteome</keyword>
<sequence>MEKLYHIYAGNQCLFPNIKEEEFKTTWNTVKGMVGLMQTNYTEEDLSYEEVIINRQLMQEASY</sequence>
<proteinExistence type="predicted"/>
<accession>A0A6M2ZHM5</accession>